<gene>
    <name evidence="1" type="ORF">TBIB3V08_LOCUS1047</name>
</gene>
<dbReference type="EMBL" id="OD564461">
    <property type="protein sequence ID" value="CAD7438455.1"/>
    <property type="molecule type" value="Genomic_DNA"/>
</dbReference>
<organism evidence="1">
    <name type="scientific">Timema bartmani</name>
    <dbReference type="NCBI Taxonomy" id="61472"/>
    <lineage>
        <taxon>Eukaryota</taxon>
        <taxon>Metazoa</taxon>
        <taxon>Ecdysozoa</taxon>
        <taxon>Arthropoda</taxon>
        <taxon>Hexapoda</taxon>
        <taxon>Insecta</taxon>
        <taxon>Pterygota</taxon>
        <taxon>Neoptera</taxon>
        <taxon>Polyneoptera</taxon>
        <taxon>Phasmatodea</taxon>
        <taxon>Timematodea</taxon>
        <taxon>Timematoidea</taxon>
        <taxon>Timematidae</taxon>
        <taxon>Timema</taxon>
    </lineage>
</organism>
<protein>
    <submittedName>
        <fullName evidence="1">Uncharacterized protein</fullName>
    </submittedName>
</protein>
<accession>A0A7R9HWS1</accession>
<sequence length="202" mass="22863">MGTSPSPPREGVEEGRSKRTKIVQTPVVTSFPGACCVMCPVSPYVRSIRKHKKSSLTPVADIFKRYGNPPHTITILIDRKVSALRAETSFARLSGVEKLLNSEGRELRRALFSLKQIFQRVEVSDECHACTQTHSHALTRVTCEDKRTPSRSCMNPRHHSWKRRIREYLMAQLGGVDHINQVVKIQCQGDLRTSSIRTAREK</sequence>
<proteinExistence type="predicted"/>
<dbReference type="InterPro" id="IPR011989">
    <property type="entry name" value="ARM-like"/>
</dbReference>
<dbReference type="AlphaFoldDB" id="A0A7R9HWS1"/>
<name>A0A7R9HWS1_9NEOP</name>
<dbReference type="Gene3D" id="1.25.10.10">
    <property type="entry name" value="Leucine-rich Repeat Variant"/>
    <property type="match status" value="1"/>
</dbReference>
<reference evidence="1" key="1">
    <citation type="submission" date="2020-11" db="EMBL/GenBank/DDBJ databases">
        <authorList>
            <person name="Tran Van P."/>
        </authorList>
    </citation>
    <scope>NUCLEOTIDE SEQUENCE</scope>
</reference>
<evidence type="ECO:0000313" key="1">
    <source>
        <dbReference type="EMBL" id="CAD7438455.1"/>
    </source>
</evidence>